<dbReference type="Proteomes" id="UP000315540">
    <property type="component" value="Unassembled WGS sequence"/>
</dbReference>
<keyword evidence="3" id="KW-1185">Reference proteome</keyword>
<feature type="signal peptide" evidence="1">
    <location>
        <begin position="1"/>
        <end position="20"/>
    </location>
</feature>
<dbReference type="RefSeq" id="WP_140595410.1">
    <property type="nucleotide sequence ID" value="NZ_VFWZ01000007.1"/>
</dbReference>
<accession>A0A504IY12</accession>
<keyword evidence="1" id="KW-0732">Signal</keyword>
<dbReference type="PROSITE" id="PS51257">
    <property type="entry name" value="PROKAR_LIPOPROTEIN"/>
    <property type="match status" value="1"/>
</dbReference>
<protein>
    <submittedName>
        <fullName evidence="2">Uncharacterized protein</fullName>
    </submittedName>
</protein>
<name>A0A504IY12_9FLAO</name>
<sequence>MNYIKIIVVISVLVFVSACHQDKAMSIHPIEDIYAKKNGGIPVKGYYQINNFIDTKDSIKKVFKLIDKDILPTYQGSQLIRITDKKSNVTFEDGVAWFDKNSELYLHIVIDSLKNYKNVVVDINTKIDGYRFEKENTVSYVLNQHDKDQFILFQYDTFNLKVLQNFLNIITYERRKTRDHFDRCVYRLINQTTQKPDCEIIYINNPEKGLYNVFTIDFL</sequence>
<evidence type="ECO:0000313" key="2">
    <source>
        <dbReference type="EMBL" id="TPN83357.1"/>
    </source>
</evidence>
<organism evidence="2 3">
    <name type="scientific">Aquimarina algicola</name>
    <dbReference type="NCBI Taxonomy" id="2589995"/>
    <lineage>
        <taxon>Bacteria</taxon>
        <taxon>Pseudomonadati</taxon>
        <taxon>Bacteroidota</taxon>
        <taxon>Flavobacteriia</taxon>
        <taxon>Flavobacteriales</taxon>
        <taxon>Flavobacteriaceae</taxon>
        <taxon>Aquimarina</taxon>
    </lineage>
</organism>
<feature type="chain" id="PRO_5021316782" evidence="1">
    <location>
        <begin position="21"/>
        <end position="219"/>
    </location>
</feature>
<evidence type="ECO:0000256" key="1">
    <source>
        <dbReference type="SAM" id="SignalP"/>
    </source>
</evidence>
<dbReference type="EMBL" id="VFWZ01000007">
    <property type="protein sequence ID" value="TPN83357.1"/>
    <property type="molecule type" value="Genomic_DNA"/>
</dbReference>
<dbReference type="AlphaFoldDB" id="A0A504IY12"/>
<evidence type="ECO:0000313" key="3">
    <source>
        <dbReference type="Proteomes" id="UP000315540"/>
    </source>
</evidence>
<proteinExistence type="predicted"/>
<comment type="caution">
    <text evidence="2">The sequence shown here is derived from an EMBL/GenBank/DDBJ whole genome shotgun (WGS) entry which is preliminary data.</text>
</comment>
<reference evidence="2 3" key="1">
    <citation type="submission" date="2019-06" db="EMBL/GenBank/DDBJ databases">
        <authorList>
            <person name="Meng X."/>
        </authorList>
    </citation>
    <scope>NUCLEOTIDE SEQUENCE [LARGE SCALE GENOMIC DNA]</scope>
    <source>
        <strain evidence="2 3">M625</strain>
    </source>
</reference>
<gene>
    <name evidence="2" type="ORF">FHK87_19235</name>
</gene>